<keyword evidence="2" id="KW-1185">Reference proteome</keyword>
<proteinExistence type="predicted"/>
<comment type="caution">
    <text evidence="1">The sequence shown here is derived from an EMBL/GenBank/DDBJ whole genome shotgun (WGS) entry which is preliminary data.</text>
</comment>
<protein>
    <submittedName>
        <fullName evidence="1">Uncharacterized protein</fullName>
    </submittedName>
</protein>
<name>A0ACB9UYE6_9CETA</name>
<dbReference type="Proteomes" id="UP001057279">
    <property type="component" value="Linkage Group LG08"/>
</dbReference>
<organism evidence="1 2">
    <name type="scientific">Ovis ammon polii x Ovis aries</name>
    <dbReference type="NCBI Taxonomy" id="2918886"/>
    <lineage>
        <taxon>Eukaryota</taxon>
        <taxon>Metazoa</taxon>
        <taxon>Chordata</taxon>
        <taxon>Craniata</taxon>
        <taxon>Vertebrata</taxon>
        <taxon>Euteleostomi</taxon>
        <taxon>Mammalia</taxon>
        <taxon>Eutheria</taxon>
        <taxon>Laurasiatheria</taxon>
        <taxon>Artiodactyla</taxon>
        <taxon>Ruminantia</taxon>
        <taxon>Pecora</taxon>
        <taxon>Bovidae</taxon>
        <taxon>Caprinae</taxon>
        <taxon>Ovis</taxon>
    </lineage>
</organism>
<evidence type="ECO:0000313" key="2">
    <source>
        <dbReference type="Proteomes" id="UP001057279"/>
    </source>
</evidence>
<accession>A0ACB9UYE6</accession>
<reference evidence="1" key="1">
    <citation type="submission" date="2022-03" db="EMBL/GenBank/DDBJ databases">
        <title>Genomic analyses of argali, domestic sheep and their hybrids provide insights into chromosomal evolution, heterosis and genetic basis of agronomic traits.</title>
        <authorList>
            <person name="Li M."/>
        </authorList>
    </citation>
    <scope>NUCLEOTIDE SEQUENCE</scope>
    <source>
        <strain evidence="1">F1 hybrid</strain>
    </source>
</reference>
<evidence type="ECO:0000313" key="1">
    <source>
        <dbReference type="EMBL" id="KAI4582231.1"/>
    </source>
</evidence>
<sequence>MTAKVSKRRQLMKEDPISGTVASCLLLVTGQERGPGHGIETRQQVTSVFDNEQVSEKITWSGPNFKGLALHSVIVQFNLGIRLPTLAVDQNHLECPLTLQLLCFNSTPLTTNFEALDVECIYWKTCIYFKLSSSRPAVLTCNPALALLTDLFQLEEIPVFLSFLMFLSIPSPIARLSQQSHQSCGNAFSTVTGSSSAEGGVTFMMLGPMSCFYTRSDRKVLDLGDGRPGHA</sequence>
<gene>
    <name evidence="1" type="ORF">MJG53_008782</name>
</gene>
<dbReference type="EMBL" id="CM043033">
    <property type="protein sequence ID" value="KAI4582231.1"/>
    <property type="molecule type" value="Genomic_DNA"/>
</dbReference>